<evidence type="ECO:0000313" key="9">
    <source>
        <dbReference type="Proteomes" id="UP000036325"/>
    </source>
</evidence>
<dbReference type="InterPro" id="IPR050638">
    <property type="entry name" value="AA-Vitamin_Transporters"/>
</dbReference>
<comment type="caution">
    <text evidence="8">The sequence shown here is derived from an EMBL/GenBank/DDBJ whole genome shotgun (WGS) entry which is preliminary data.</text>
</comment>
<feature type="transmembrane region" description="Helical" evidence="6">
    <location>
        <begin position="99"/>
        <end position="120"/>
    </location>
</feature>
<organism evidence="8 9">
    <name type="scientific">Pseudomonas weihenstephanensis</name>
    <dbReference type="NCBI Taxonomy" id="1608994"/>
    <lineage>
        <taxon>Bacteria</taxon>
        <taxon>Pseudomonadati</taxon>
        <taxon>Pseudomonadota</taxon>
        <taxon>Gammaproteobacteria</taxon>
        <taxon>Pseudomonadales</taxon>
        <taxon>Pseudomonadaceae</taxon>
        <taxon>Pseudomonas</taxon>
    </lineage>
</organism>
<reference evidence="8 9" key="1">
    <citation type="submission" date="2015-02" db="EMBL/GenBank/DDBJ databases">
        <title>Pseudomonas helleri sp. nov. and Pseudomonas weihenstephanensis sp. nov., isolated from raw cows milk.</title>
        <authorList>
            <person name="von Neubeck M."/>
            <person name="Huptas C."/>
            <person name="Wenning M."/>
            <person name="Scherer S."/>
        </authorList>
    </citation>
    <scope>NUCLEOTIDE SEQUENCE [LARGE SCALE GENOMIC DNA]</scope>
    <source>
        <strain evidence="8 9">DSM 29166</strain>
    </source>
</reference>
<dbReference type="STRING" id="1608994.TU86_20965"/>
<dbReference type="GO" id="GO:0005886">
    <property type="term" value="C:plasma membrane"/>
    <property type="evidence" value="ECO:0007669"/>
    <property type="project" value="UniProtKB-SubCell"/>
</dbReference>
<keyword evidence="2" id="KW-1003">Cell membrane</keyword>
<dbReference type="SUPFAM" id="SSF103481">
    <property type="entry name" value="Multidrug resistance efflux transporter EmrE"/>
    <property type="match status" value="2"/>
</dbReference>
<accession>A0A0J6IBA7</accession>
<feature type="transmembrane region" description="Helical" evidence="6">
    <location>
        <begin position="270"/>
        <end position="290"/>
    </location>
</feature>
<dbReference type="AlphaFoldDB" id="A0A0J6IBA7"/>
<sequence length="302" mass="32214">MPRHLSGICFAVCAAALNATIGALSKLLISAGLTTSAIAFYKTAVAVIVVSFVLLLLKHAPRWTGCRAQWWQAAVCSMLGIFMLFFFETRAYQHTDAATAVVVLMASAALSAIVLGRFFLGDCIDRNMLLGAVLAIIGMAVIFQKNLTTELNSLGVLYAGLAGLGYGAFSVCMKKMKAKGGLLFTRQLLVFGALYLAVPAINEQALSITLSVDSAIILLLLAIFPTLLGFFCTTKAIELLKPSQVQTIELSEPLFAGVFAFIVMGEVPGISTVYGGVLIVLGLLFSNHVIPLSRKQRTLPCQ</sequence>
<protein>
    <submittedName>
        <fullName evidence="8">Membrane protein</fullName>
    </submittedName>
</protein>
<dbReference type="InterPro" id="IPR037185">
    <property type="entry name" value="EmrE-like"/>
</dbReference>
<feature type="domain" description="EamA" evidence="7">
    <location>
        <begin position="154"/>
        <end position="286"/>
    </location>
</feature>
<keyword evidence="5 6" id="KW-0472">Membrane</keyword>
<dbReference type="PATRIC" id="fig|1608994.3.peg.356"/>
<keyword evidence="3 6" id="KW-0812">Transmembrane</keyword>
<dbReference type="InterPro" id="IPR000620">
    <property type="entry name" value="EamA_dom"/>
</dbReference>
<feature type="transmembrane region" description="Helical" evidence="6">
    <location>
        <begin position="38"/>
        <end position="57"/>
    </location>
</feature>
<dbReference type="EMBL" id="JYLF01000012">
    <property type="protein sequence ID" value="KMN11850.1"/>
    <property type="molecule type" value="Genomic_DNA"/>
</dbReference>
<dbReference type="Gene3D" id="1.10.3730.20">
    <property type="match status" value="1"/>
</dbReference>
<comment type="subcellular location">
    <subcellularLocation>
        <location evidence="1">Cell membrane</location>
        <topology evidence="1">Multi-pass membrane protein</topology>
    </subcellularLocation>
</comment>
<evidence type="ECO:0000256" key="6">
    <source>
        <dbReference type="SAM" id="Phobius"/>
    </source>
</evidence>
<keyword evidence="4 6" id="KW-1133">Transmembrane helix</keyword>
<name>A0A0J6IBA7_9PSED</name>
<dbReference type="Pfam" id="PF00892">
    <property type="entry name" value="EamA"/>
    <property type="match status" value="2"/>
</dbReference>
<dbReference type="Proteomes" id="UP000036325">
    <property type="component" value="Unassembled WGS sequence"/>
</dbReference>
<feature type="transmembrane region" description="Helical" evidence="6">
    <location>
        <begin position="127"/>
        <end position="143"/>
    </location>
</feature>
<evidence type="ECO:0000256" key="1">
    <source>
        <dbReference type="ARBA" id="ARBA00004651"/>
    </source>
</evidence>
<evidence type="ECO:0000256" key="2">
    <source>
        <dbReference type="ARBA" id="ARBA00022475"/>
    </source>
</evidence>
<dbReference type="RefSeq" id="WP_048366242.1">
    <property type="nucleotide sequence ID" value="NZ_JYLF01000012.1"/>
</dbReference>
<evidence type="ECO:0000313" key="8">
    <source>
        <dbReference type="EMBL" id="KMN11850.1"/>
    </source>
</evidence>
<feature type="transmembrane region" description="Helical" evidence="6">
    <location>
        <begin position="184"/>
        <end position="202"/>
    </location>
</feature>
<evidence type="ECO:0000256" key="5">
    <source>
        <dbReference type="ARBA" id="ARBA00023136"/>
    </source>
</evidence>
<feature type="transmembrane region" description="Helical" evidence="6">
    <location>
        <begin position="155"/>
        <end position="172"/>
    </location>
</feature>
<dbReference type="OrthoDB" id="8611655at2"/>
<evidence type="ECO:0000256" key="3">
    <source>
        <dbReference type="ARBA" id="ARBA00022692"/>
    </source>
</evidence>
<feature type="transmembrane region" description="Helical" evidence="6">
    <location>
        <begin position="214"/>
        <end position="233"/>
    </location>
</feature>
<gene>
    <name evidence="8" type="ORF">TU86_20965</name>
</gene>
<proteinExistence type="predicted"/>
<evidence type="ECO:0000259" key="7">
    <source>
        <dbReference type="Pfam" id="PF00892"/>
    </source>
</evidence>
<dbReference type="PANTHER" id="PTHR32322:SF18">
    <property type="entry name" value="S-ADENOSYLMETHIONINE_S-ADENOSYLHOMOCYSTEINE TRANSPORTER"/>
    <property type="match status" value="1"/>
</dbReference>
<feature type="domain" description="EamA" evidence="7">
    <location>
        <begin position="6"/>
        <end position="143"/>
    </location>
</feature>
<evidence type="ECO:0000256" key="4">
    <source>
        <dbReference type="ARBA" id="ARBA00022989"/>
    </source>
</evidence>
<dbReference type="PANTHER" id="PTHR32322">
    <property type="entry name" value="INNER MEMBRANE TRANSPORTER"/>
    <property type="match status" value="1"/>
</dbReference>
<feature type="transmembrane region" description="Helical" evidence="6">
    <location>
        <begin position="69"/>
        <end position="87"/>
    </location>
</feature>